<evidence type="ECO:0000313" key="10">
    <source>
        <dbReference type="EMBL" id="RJX51050.1"/>
    </source>
</evidence>
<evidence type="ECO:0000256" key="3">
    <source>
        <dbReference type="ARBA" id="ARBA00022448"/>
    </source>
</evidence>
<keyword evidence="6 8" id="KW-1133">Transmembrane helix</keyword>
<evidence type="ECO:0000256" key="6">
    <source>
        <dbReference type="ARBA" id="ARBA00022989"/>
    </source>
</evidence>
<feature type="transmembrane region" description="Helical" evidence="8">
    <location>
        <begin position="156"/>
        <end position="185"/>
    </location>
</feature>
<feature type="transmembrane region" description="Helical" evidence="8">
    <location>
        <begin position="262"/>
        <end position="287"/>
    </location>
</feature>
<organism evidence="10 11">
    <name type="scientific">Halonotius pteroides</name>
    <dbReference type="NCBI Taxonomy" id="268735"/>
    <lineage>
        <taxon>Archaea</taxon>
        <taxon>Methanobacteriati</taxon>
        <taxon>Methanobacteriota</taxon>
        <taxon>Stenosarchaea group</taxon>
        <taxon>Halobacteria</taxon>
        <taxon>Halobacteriales</taxon>
        <taxon>Haloferacaceae</taxon>
        <taxon>Halonotius</taxon>
    </lineage>
</organism>
<dbReference type="GO" id="GO:0055085">
    <property type="term" value="P:transmembrane transport"/>
    <property type="evidence" value="ECO:0007669"/>
    <property type="project" value="InterPro"/>
</dbReference>
<evidence type="ECO:0000259" key="9">
    <source>
        <dbReference type="PROSITE" id="PS50928"/>
    </source>
</evidence>
<sequence length="296" mass="30935">MSVTAAGLRDRLQNGELRGLLVAPIVLFDLLVFVVPFGYLLRISLTERTQRGAFVEGSWSLEAFQYVLSTPTLIDSFLFTLWFAAGVTALSLGISLLYAYAIWRAAGGLRVALLGGVLVSMLTAIVVKLFAVQQLFAPNGVINQGVLATGVIQEPLALINSAAGAVIGQLYIVVPYSVLAIYSVLSSVDESLLDAARDLGAGRLRAVVEVIIPHTIPGLIVAGVISFTWSVGSFAAPLLAGSSAERTTGIAISDLLQQNFDWAAAAAMGLLVATTVFVALAVTYGLLSYTGGGTDG</sequence>
<evidence type="ECO:0000256" key="8">
    <source>
        <dbReference type="RuleBase" id="RU363032"/>
    </source>
</evidence>
<keyword evidence="11" id="KW-1185">Reference proteome</keyword>
<feature type="domain" description="ABC transmembrane type-1" evidence="9">
    <location>
        <begin position="77"/>
        <end position="283"/>
    </location>
</feature>
<dbReference type="Gene3D" id="1.10.3720.10">
    <property type="entry name" value="MetI-like"/>
    <property type="match status" value="1"/>
</dbReference>
<dbReference type="EMBL" id="QMDW01000003">
    <property type="protein sequence ID" value="RJX51050.1"/>
    <property type="molecule type" value="Genomic_DNA"/>
</dbReference>
<keyword evidence="3 8" id="KW-0813">Transport</keyword>
<dbReference type="OrthoDB" id="31404at2157"/>
<dbReference type="InterPro" id="IPR035906">
    <property type="entry name" value="MetI-like_sf"/>
</dbReference>
<dbReference type="Proteomes" id="UP000281564">
    <property type="component" value="Unassembled WGS sequence"/>
</dbReference>
<protein>
    <submittedName>
        <fullName evidence="10">ABC transporter permease</fullName>
    </submittedName>
</protein>
<dbReference type="InterPro" id="IPR000515">
    <property type="entry name" value="MetI-like"/>
</dbReference>
<dbReference type="GO" id="GO:0005886">
    <property type="term" value="C:plasma membrane"/>
    <property type="evidence" value="ECO:0007669"/>
    <property type="project" value="UniProtKB-SubCell"/>
</dbReference>
<evidence type="ECO:0000256" key="5">
    <source>
        <dbReference type="ARBA" id="ARBA00022692"/>
    </source>
</evidence>
<comment type="caution">
    <text evidence="10">The sequence shown here is derived from an EMBL/GenBank/DDBJ whole genome shotgun (WGS) entry which is preliminary data.</text>
</comment>
<dbReference type="PANTHER" id="PTHR42929:SF5">
    <property type="entry name" value="ABC TRANSPORTER PERMEASE PROTEIN"/>
    <property type="match status" value="1"/>
</dbReference>
<dbReference type="AlphaFoldDB" id="A0A3A6QQU0"/>
<name>A0A3A6QQU0_9EURY</name>
<evidence type="ECO:0000256" key="1">
    <source>
        <dbReference type="ARBA" id="ARBA00004651"/>
    </source>
</evidence>
<feature type="transmembrane region" description="Helical" evidence="8">
    <location>
        <begin position="77"/>
        <end position="99"/>
    </location>
</feature>
<reference evidence="10 11" key="1">
    <citation type="submission" date="2018-06" db="EMBL/GenBank/DDBJ databases">
        <title>Halonotius sp. F13-13 a new haloarchaeeon isolated from a solar saltern from Isla Cristina, Huelva, Spain.</title>
        <authorList>
            <person name="Duran-Viseras A."/>
            <person name="Sanchez-Porro C."/>
            <person name="Ventosa A."/>
        </authorList>
    </citation>
    <scope>NUCLEOTIDE SEQUENCE [LARGE SCALE GENOMIC DNA]</scope>
    <source>
        <strain evidence="10 11">CECT 7525</strain>
    </source>
</reference>
<evidence type="ECO:0000256" key="4">
    <source>
        <dbReference type="ARBA" id="ARBA00022475"/>
    </source>
</evidence>
<dbReference type="Pfam" id="PF00528">
    <property type="entry name" value="BPD_transp_1"/>
    <property type="match status" value="1"/>
</dbReference>
<dbReference type="CDD" id="cd06261">
    <property type="entry name" value="TM_PBP2"/>
    <property type="match status" value="1"/>
</dbReference>
<keyword evidence="4" id="KW-1003">Cell membrane</keyword>
<comment type="subcellular location">
    <subcellularLocation>
        <location evidence="1 8">Cell membrane</location>
        <topology evidence="1 8">Multi-pass membrane protein</topology>
    </subcellularLocation>
</comment>
<dbReference type="PROSITE" id="PS50928">
    <property type="entry name" value="ABC_TM1"/>
    <property type="match status" value="1"/>
</dbReference>
<keyword evidence="7 8" id="KW-0472">Membrane</keyword>
<feature type="transmembrane region" description="Helical" evidence="8">
    <location>
        <begin position="20"/>
        <end position="41"/>
    </location>
</feature>
<keyword evidence="5 8" id="KW-0812">Transmembrane</keyword>
<gene>
    <name evidence="10" type="ORF">DP106_02900</name>
</gene>
<comment type="similarity">
    <text evidence="2">Belongs to the binding-protein-dependent transport system permease family. CysTW subfamily.</text>
</comment>
<feature type="transmembrane region" description="Helical" evidence="8">
    <location>
        <begin position="206"/>
        <end position="229"/>
    </location>
</feature>
<evidence type="ECO:0000256" key="7">
    <source>
        <dbReference type="ARBA" id="ARBA00023136"/>
    </source>
</evidence>
<dbReference type="RefSeq" id="WP_120083285.1">
    <property type="nucleotide sequence ID" value="NZ_QMDW01000003.1"/>
</dbReference>
<accession>A0A3A6QQU0</accession>
<proteinExistence type="inferred from homology"/>
<feature type="transmembrane region" description="Helical" evidence="8">
    <location>
        <begin position="111"/>
        <end position="136"/>
    </location>
</feature>
<evidence type="ECO:0000313" key="11">
    <source>
        <dbReference type="Proteomes" id="UP000281564"/>
    </source>
</evidence>
<dbReference type="SUPFAM" id="SSF161098">
    <property type="entry name" value="MetI-like"/>
    <property type="match status" value="1"/>
</dbReference>
<dbReference type="PANTHER" id="PTHR42929">
    <property type="entry name" value="INNER MEMBRANE ABC TRANSPORTER PERMEASE PROTEIN YDCU-RELATED-RELATED"/>
    <property type="match status" value="1"/>
</dbReference>
<evidence type="ECO:0000256" key="2">
    <source>
        <dbReference type="ARBA" id="ARBA00007069"/>
    </source>
</evidence>